<dbReference type="InterPro" id="IPR029033">
    <property type="entry name" value="His_PPase_superfam"/>
</dbReference>
<feature type="binding site" evidence="6">
    <location>
        <position position="92"/>
    </location>
    <ligand>
        <name>substrate</name>
    </ligand>
</feature>
<feature type="site" description="Transition state stabilizer" evidence="7">
    <location>
        <position position="186"/>
    </location>
</feature>
<gene>
    <name evidence="8" type="ORF">TrST_g866</name>
</gene>
<dbReference type="HAMAP" id="MF_01039">
    <property type="entry name" value="PGAM_GpmA"/>
    <property type="match status" value="1"/>
</dbReference>
<dbReference type="SMART" id="SM00855">
    <property type="entry name" value="PGAM"/>
    <property type="match status" value="1"/>
</dbReference>
<dbReference type="InterPro" id="IPR013078">
    <property type="entry name" value="His_Pase_superF_clade-1"/>
</dbReference>
<comment type="similarity">
    <text evidence="1">Belongs to the phosphoglycerate mutase family. BPG-dependent PGAM subfamily.</text>
</comment>
<protein>
    <recommendedName>
        <fullName evidence="2">phosphoglycerate mutase (2,3-diphosphoglycerate-dependent)</fullName>
        <ecNumber evidence="2">5.4.2.11</ecNumber>
    </recommendedName>
</protein>
<dbReference type="GO" id="GO:0006096">
    <property type="term" value="P:glycolytic process"/>
    <property type="evidence" value="ECO:0007669"/>
    <property type="project" value="UniProtKB-KW"/>
</dbReference>
<feature type="binding site" evidence="6">
    <location>
        <begin position="15"/>
        <end position="16"/>
    </location>
    <ligand>
        <name>substrate</name>
    </ligand>
</feature>
<feature type="binding site" evidence="6">
    <location>
        <position position="54"/>
    </location>
    <ligand>
        <name>substrate</name>
    </ligand>
</feature>
<keyword evidence="3" id="KW-0324">Glycolysis</keyword>
<sequence>MRHGESEFNTANIFTGWCDVALTPRGVVEATEAGQVFLSCGVRFKVCYTSVLSRSISTAFRSLESAGVGWVDMVKDWRLNERHYGALQGLSKERTGERLGREKVMKWRRSFFARPPEMEPGHPHYDMIENDLRYRKLKADGGITKGESLEDTQKRVVAVWEDTIVKESCTGGEEGEEGDCVLVVAHANTLRALLMHLDSIEVSAIEDVNIPTAVPFYYDIDNKTGKVVDNKKPAGSFRGKFIYDDLKKRSFLERRRAAQDPWLWALRDDDVEEGMLNKKSLDEISIEEEASRNTKLFASNPSPAAKKV</sequence>
<evidence type="ECO:0000256" key="4">
    <source>
        <dbReference type="ARBA" id="ARBA00023235"/>
    </source>
</evidence>
<feature type="active site" description="Proton donor/acceptor" evidence="5">
    <location>
        <position position="81"/>
    </location>
</feature>
<dbReference type="OrthoDB" id="354304at2759"/>
<dbReference type="EMBL" id="BRXY01000302">
    <property type="protein sequence ID" value="GMH85396.1"/>
    <property type="molecule type" value="Genomic_DNA"/>
</dbReference>
<dbReference type="Proteomes" id="UP001165085">
    <property type="component" value="Unassembled WGS sequence"/>
</dbReference>
<reference evidence="9" key="1">
    <citation type="journal article" date="2023" name="Commun. Biol.">
        <title>Genome analysis of Parmales, the sister group of diatoms, reveals the evolutionary specialization of diatoms from phago-mixotrophs to photoautotrophs.</title>
        <authorList>
            <person name="Ban H."/>
            <person name="Sato S."/>
            <person name="Yoshikawa S."/>
            <person name="Yamada K."/>
            <person name="Nakamura Y."/>
            <person name="Ichinomiya M."/>
            <person name="Sato N."/>
            <person name="Blanc-Mathieu R."/>
            <person name="Endo H."/>
            <person name="Kuwata A."/>
            <person name="Ogata H."/>
        </authorList>
    </citation>
    <scope>NUCLEOTIDE SEQUENCE [LARGE SCALE GENOMIC DNA]</scope>
    <source>
        <strain evidence="9">NIES 3701</strain>
    </source>
</reference>
<name>A0A9W7BB75_9STRA</name>
<dbReference type="EC" id="5.4.2.11" evidence="2"/>
<comment type="caution">
    <text evidence="8">The sequence shown here is derived from an EMBL/GenBank/DDBJ whole genome shotgun (WGS) entry which is preliminary data.</text>
</comment>
<feature type="binding site" evidence="6">
    <location>
        <begin position="81"/>
        <end position="84"/>
    </location>
    <ligand>
        <name>substrate</name>
    </ligand>
</feature>
<feature type="active site" description="Tele-phosphohistidine intermediate" evidence="5">
    <location>
        <position position="3"/>
    </location>
</feature>
<dbReference type="Gene3D" id="3.40.50.1240">
    <property type="entry name" value="Phosphoglycerate mutase-like"/>
    <property type="match status" value="1"/>
</dbReference>
<dbReference type="GO" id="GO:0004619">
    <property type="term" value="F:phosphoglycerate mutase activity"/>
    <property type="evidence" value="ECO:0007669"/>
    <property type="project" value="UniProtKB-EC"/>
</dbReference>
<keyword evidence="9" id="KW-1185">Reference proteome</keyword>
<dbReference type="CDD" id="cd07067">
    <property type="entry name" value="HP_PGM_like"/>
    <property type="match status" value="1"/>
</dbReference>
<evidence type="ECO:0000256" key="5">
    <source>
        <dbReference type="PIRSR" id="PIRSR613078-1"/>
    </source>
</evidence>
<feature type="binding site" evidence="6">
    <location>
        <begin position="108"/>
        <end position="109"/>
    </location>
    <ligand>
        <name>substrate</name>
    </ligand>
</feature>
<dbReference type="Pfam" id="PF00300">
    <property type="entry name" value="His_Phos_1"/>
    <property type="match status" value="1"/>
</dbReference>
<evidence type="ECO:0000313" key="9">
    <source>
        <dbReference type="Proteomes" id="UP001165085"/>
    </source>
</evidence>
<evidence type="ECO:0000313" key="8">
    <source>
        <dbReference type="EMBL" id="GMH85396.1"/>
    </source>
</evidence>
<dbReference type="NCBIfam" id="TIGR01258">
    <property type="entry name" value="pgm_1"/>
    <property type="match status" value="1"/>
</dbReference>
<dbReference type="SUPFAM" id="SSF53254">
    <property type="entry name" value="Phosphoglycerate mutase-like"/>
    <property type="match status" value="1"/>
</dbReference>
<evidence type="ECO:0000256" key="2">
    <source>
        <dbReference type="ARBA" id="ARBA00012028"/>
    </source>
</evidence>
<proteinExistence type="inferred from homology"/>
<dbReference type="InterPro" id="IPR005952">
    <property type="entry name" value="Phosphogly_mut1"/>
</dbReference>
<feature type="binding site" evidence="6">
    <location>
        <begin position="2"/>
        <end position="9"/>
    </location>
    <ligand>
        <name>substrate</name>
    </ligand>
</feature>
<evidence type="ECO:0000256" key="6">
    <source>
        <dbReference type="PIRSR" id="PIRSR613078-2"/>
    </source>
</evidence>
<dbReference type="PANTHER" id="PTHR11931">
    <property type="entry name" value="PHOSPHOGLYCERATE MUTASE"/>
    <property type="match status" value="1"/>
</dbReference>
<organism evidence="8 9">
    <name type="scientific">Triparma strigata</name>
    <dbReference type="NCBI Taxonomy" id="1606541"/>
    <lineage>
        <taxon>Eukaryota</taxon>
        <taxon>Sar</taxon>
        <taxon>Stramenopiles</taxon>
        <taxon>Ochrophyta</taxon>
        <taxon>Bolidophyceae</taxon>
        <taxon>Parmales</taxon>
        <taxon>Triparmaceae</taxon>
        <taxon>Triparma</taxon>
    </lineage>
</organism>
<evidence type="ECO:0000256" key="1">
    <source>
        <dbReference type="ARBA" id="ARBA00006717"/>
    </source>
</evidence>
<evidence type="ECO:0000256" key="7">
    <source>
        <dbReference type="PIRSR" id="PIRSR613078-3"/>
    </source>
</evidence>
<accession>A0A9W7BB75</accession>
<keyword evidence="4" id="KW-0413">Isomerase</keyword>
<evidence type="ECO:0000256" key="3">
    <source>
        <dbReference type="ARBA" id="ARBA00023152"/>
    </source>
</evidence>
<dbReference type="AlphaFoldDB" id="A0A9W7BB75"/>